<feature type="transmembrane region" description="Helical" evidence="1">
    <location>
        <begin position="148"/>
        <end position="169"/>
    </location>
</feature>
<keyword evidence="1" id="KW-1133">Transmembrane helix</keyword>
<dbReference type="VEuPathDB" id="FungiDB:A9K55_007858"/>
<feature type="transmembrane region" description="Helical" evidence="1">
    <location>
        <begin position="109"/>
        <end position="136"/>
    </location>
</feature>
<evidence type="ECO:0000313" key="2">
    <source>
        <dbReference type="EMBL" id="ATY63745.1"/>
    </source>
</evidence>
<dbReference type="AlphaFoldDB" id="A0A2H4SKW4"/>
<evidence type="ECO:0008006" key="4">
    <source>
        <dbReference type="Google" id="ProtNLM"/>
    </source>
</evidence>
<dbReference type="OrthoDB" id="5363290at2759"/>
<protein>
    <recommendedName>
        <fullName evidence="4">Uracil phosphoribosyltransferase</fullName>
    </recommendedName>
</protein>
<reference evidence="2 3" key="1">
    <citation type="journal article" date="2017" name="BMC Genomics">
        <title>Chromosome level assembly and secondary metabolite potential of the parasitic fungus Cordyceps militaris.</title>
        <authorList>
            <person name="Kramer G.J."/>
            <person name="Nodwell J.R."/>
        </authorList>
    </citation>
    <scope>NUCLEOTIDE SEQUENCE [LARGE SCALE GENOMIC DNA]</scope>
    <source>
        <strain evidence="2 3">ATCC 34164</strain>
    </source>
</reference>
<feature type="transmembrane region" description="Helical" evidence="1">
    <location>
        <begin position="189"/>
        <end position="210"/>
    </location>
</feature>
<feature type="transmembrane region" description="Helical" evidence="1">
    <location>
        <begin position="72"/>
        <end position="89"/>
    </location>
</feature>
<organism evidence="2 3">
    <name type="scientific">Cordyceps militaris</name>
    <name type="common">Caterpillar fungus</name>
    <name type="synonym">Clavaria militaris</name>
    <dbReference type="NCBI Taxonomy" id="73501"/>
    <lineage>
        <taxon>Eukaryota</taxon>
        <taxon>Fungi</taxon>
        <taxon>Dikarya</taxon>
        <taxon>Ascomycota</taxon>
        <taxon>Pezizomycotina</taxon>
        <taxon>Sordariomycetes</taxon>
        <taxon>Hypocreomycetidae</taxon>
        <taxon>Hypocreales</taxon>
        <taxon>Cordycipitaceae</taxon>
        <taxon>Cordyceps</taxon>
    </lineage>
</organism>
<sequence>MVQLTSILKAGRTAAKLANDANTARAAANDFRQADKAQMGRDAGRMAFSEGANTGAAMGKTWLKTFEVVPRLVVRGLQFVFALVAVGFYGHRVDADRKAERAIAPEWLFAVVVCGLSALTAVAFVLAATAGAIPVVGGFLKMLKTHRAFGWDATLWIGWLVVFGMNAGIFLKRSADDPYKGASVRVMKVAVWVDLVNAVFWMLSAAYGCIKTFLGAKVDAASEKVGNKLFSKKGGNKHEMKNMSTNV</sequence>
<dbReference type="VEuPathDB" id="FungiDB:CCM_07057"/>
<proteinExistence type="predicted"/>
<evidence type="ECO:0000313" key="3">
    <source>
        <dbReference type="Proteomes" id="UP000323067"/>
    </source>
</evidence>
<keyword evidence="1" id="KW-0812">Transmembrane</keyword>
<name>A0A2H4SKW4_CORMI</name>
<dbReference type="PANTHER" id="PTHR42083:SF1">
    <property type="entry name" value="MARVEL DOMAIN-CONTAINING PROTEIN"/>
    <property type="match status" value="1"/>
</dbReference>
<dbReference type="Proteomes" id="UP000323067">
    <property type="component" value="Chromosome vii"/>
</dbReference>
<dbReference type="EMBL" id="CP023324">
    <property type="protein sequence ID" value="ATY63745.1"/>
    <property type="molecule type" value="Genomic_DNA"/>
</dbReference>
<evidence type="ECO:0000256" key="1">
    <source>
        <dbReference type="SAM" id="Phobius"/>
    </source>
</evidence>
<gene>
    <name evidence="2" type="ORF">A9K55_007858</name>
</gene>
<accession>A0A2H4SKW4</accession>
<keyword evidence="1" id="KW-0472">Membrane</keyword>
<dbReference type="PANTHER" id="PTHR42083">
    <property type="entry name" value="MARVEL DOMAIN-CONTAINING PROTEIN"/>
    <property type="match status" value="1"/>
</dbReference>